<name>M0M167_9EURY</name>
<organism evidence="2 3">
    <name type="scientific">Halococcus hamelinensis 100A6</name>
    <dbReference type="NCBI Taxonomy" id="1132509"/>
    <lineage>
        <taxon>Archaea</taxon>
        <taxon>Methanobacteriati</taxon>
        <taxon>Methanobacteriota</taxon>
        <taxon>Stenosarchaea group</taxon>
        <taxon>Halobacteria</taxon>
        <taxon>Halobacteriales</taxon>
        <taxon>Halococcaceae</taxon>
        <taxon>Halococcus</taxon>
    </lineage>
</organism>
<dbReference type="RefSeq" id="WP_007693226.1">
    <property type="nucleotide sequence ID" value="NZ_AJRK01000426.1"/>
</dbReference>
<dbReference type="PATRIC" id="fig|1132509.6.peg.2123"/>
<evidence type="ECO:0000313" key="2">
    <source>
        <dbReference type="EMBL" id="EMA38364.1"/>
    </source>
</evidence>
<evidence type="ECO:0000313" key="3">
    <source>
        <dbReference type="Proteomes" id="UP000011566"/>
    </source>
</evidence>
<feature type="transmembrane region" description="Helical" evidence="1">
    <location>
        <begin position="187"/>
        <end position="212"/>
    </location>
</feature>
<gene>
    <name evidence="2" type="ORF">C447_09417</name>
</gene>
<protein>
    <recommendedName>
        <fullName evidence="4">Integral membrane protein</fullName>
    </recommendedName>
</protein>
<keyword evidence="1" id="KW-1133">Transmembrane helix</keyword>
<comment type="caution">
    <text evidence="2">The sequence shown here is derived from an EMBL/GenBank/DDBJ whole genome shotgun (WGS) entry which is preliminary data.</text>
</comment>
<dbReference type="eggNOG" id="arCOG08962">
    <property type="taxonomic scope" value="Archaea"/>
</dbReference>
<dbReference type="InterPro" id="IPR014470">
    <property type="entry name" value="UCP01500"/>
</dbReference>
<feature type="transmembrane region" description="Helical" evidence="1">
    <location>
        <begin position="76"/>
        <end position="93"/>
    </location>
</feature>
<dbReference type="OrthoDB" id="307287at2157"/>
<reference evidence="2 3" key="1">
    <citation type="journal article" date="2014" name="PLoS Genet.">
        <title>Phylogenetically driven sequencing of extremely halophilic archaea reveals strategies for static and dynamic osmo-response.</title>
        <authorList>
            <person name="Becker E.A."/>
            <person name="Seitzer P.M."/>
            <person name="Tritt A."/>
            <person name="Larsen D."/>
            <person name="Krusor M."/>
            <person name="Yao A.I."/>
            <person name="Wu D."/>
            <person name="Madern D."/>
            <person name="Eisen J.A."/>
            <person name="Darling A.E."/>
            <person name="Facciotti M.T."/>
        </authorList>
    </citation>
    <scope>NUCLEOTIDE SEQUENCE [LARGE SCALE GENOMIC DNA]</scope>
    <source>
        <strain evidence="2 3">100A6</strain>
    </source>
</reference>
<keyword evidence="1" id="KW-0472">Membrane</keyword>
<dbReference type="Proteomes" id="UP000011566">
    <property type="component" value="Unassembled WGS sequence"/>
</dbReference>
<dbReference type="EMBL" id="AOMB01000030">
    <property type="protein sequence ID" value="EMA38364.1"/>
    <property type="molecule type" value="Genomic_DNA"/>
</dbReference>
<evidence type="ECO:0000256" key="1">
    <source>
        <dbReference type="SAM" id="Phobius"/>
    </source>
</evidence>
<dbReference type="AlphaFoldDB" id="M0M167"/>
<feature type="transmembrane region" description="Helical" evidence="1">
    <location>
        <begin position="157"/>
        <end position="175"/>
    </location>
</feature>
<dbReference type="Pfam" id="PF10028">
    <property type="entry name" value="DUF2270"/>
    <property type="match status" value="1"/>
</dbReference>
<feature type="transmembrane region" description="Helical" evidence="1">
    <location>
        <begin position="53"/>
        <end position="70"/>
    </location>
</feature>
<dbReference type="PIRSF" id="PIRSF015000">
    <property type="entry name" value="UCP01500"/>
    <property type="match status" value="1"/>
</dbReference>
<keyword evidence="1" id="KW-0812">Transmembrane</keyword>
<evidence type="ECO:0008006" key="4">
    <source>
        <dbReference type="Google" id="ProtNLM"/>
    </source>
</evidence>
<keyword evidence="3" id="KW-1185">Reference proteome</keyword>
<accession>M0M167</accession>
<proteinExistence type="predicted"/>
<sequence length="235" mass="26686">MSEDDVFDPCGEVERDIGRGMFEEEMGPGSSMAHLYRGEIHRMKFWRERLDRTTNWAVTILAAISTWAFTGDTPHFVVLIGMVMLTVFLVIEARRYRGYDLWRSRVRMLQENVFANALDPTTGIEDPAWRRELSEDYRRPKIKITFEEALAHRLRRVYLPLLTVLLVAWLVRITAFDGATHWPASAAVGAVPGVVVSGVVAAFFVGVTAVACRPRTWKANGELRLTDVDVWSDAE</sequence>